<dbReference type="PROSITE" id="PS50011">
    <property type="entry name" value="PROTEIN_KINASE_DOM"/>
    <property type="match status" value="1"/>
</dbReference>
<organism evidence="11">
    <name type="scientific">Fagus sylvatica</name>
    <name type="common">Beechnut</name>
    <dbReference type="NCBI Taxonomy" id="28930"/>
    <lineage>
        <taxon>Eukaryota</taxon>
        <taxon>Viridiplantae</taxon>
        <taxon>Streptophyta</taxon>
        <taxon>Embryophyta</taxon>
        <taxon>Tracheophyta</taxon>
        <taxon>Spermatophyta</taxon>
        <taxon>Magnoliopsida</taxon>
        <taxon>eudicotyledons</taxon>
        <taxon>Gunneridae</taxon>
        <taxon>Pentapetalae</taxon>
        <taxon>rosids</taxon>
        <taxon>fabids</taxon>
        <taxon>Fagales</taxon>
        <taxon>Fagaceae</taxon>
        <taxon>Fagus</taxon>
    </lineage>
</organism>
<dbReference type="InterPro" id="IPR013083">
    <property type="entry name" value="Znf_RING/FYVE/PHD"/>
</dbReference>
<dbReference type="EMBL" id="OIVN01000055">
    <property type="protein sequence ID" value="SPC73384.1"/>
    <property type="molecule type" value="Genomic_DNA"/>
</dbReference>
<feature type="compositionally biased region" description="Low complexity" evidence="8">
    <location>
        <begin position="208"/>
        <end position="226"/>
    </location>
</feature>
<dbReference type="Gene3D" id="1.10.510.10">
    <property type="entry name" value="Transferase(Phosphotransferase) domain 1"/>
    <property type="match status" value="2"/>
</dbReference>
<evidence type="ECO:0000256" key="4">
    <source>
        <dbReference type="ARBA" id="ARBA00012483"/>
    </source>
</evidence>
<evidence type="ECO:0000256" key="7">
    <source>
        <dbReference type="SAM" id="Coils"/>
    </source>
</evidence>
<evidence type="ECO:0000259" key="10">
    <source>
        <dbReference type="PROSITE" id="PS51698"/>
    </source>
</evidence>
<feature type="domain" description="U-box" evidence="10">
    <location>
        <begin position="683"/>
        <end position="757"/>
    </location>
</feature>
<dbReference type="GO" id="GO:0004672">
    <property type="term" value="F:protein kinase activity"/>
    <property type="evidence" value="ECO:0007669"/>
    <property type="project" value="InterPro"/>
</dbReference>
<dbReference type="InterPro" id="IPR001245">
    <property type="entry name" value="Ser-Thr/Tyr_kinase_cat_dom"/>
</dbReference>
<comment type="pathway">
    <text evidence="3">Protein modification; protein ubiquitination.</text>
</comment>
<dbReference type="Pfam" id="PF04564">
    <property type="entry name" value="U-box"/>
    <property type="match status" value="1"/>
</dbReference>
<dbReference type="SMART" id="SM00504">
    <property type="entry name" value="Ubox"/>
    <property type="match status" value="1"/>
</dbReference>
<name>A0A2N9EFH2_FAGSY</name>
<dbReference type="Pfam" id="PF07714">
    <property type="entry name" value="PK_Tyr_Ser-Thr"/>
    <property type="match status" value="1"/>
</dbReference>
<dbReference type="PANTHER" id="PTHR45647">
    <property type="entry name" value="OS02G0152300 PROTEIN"/>
    <property type="match status" value="1"/>
</dbReference>
<reference evidence="11" key="1">
    <citation type="submission" date="2018-02" db="EMBL/GenBank/DDBJ databases">
        <authorList>
            <person name="Cohen D.B."/>
            <person name="Kent A.D."/>
        </authorList>
    </citation>
    <scope>NUCLEOTIDE SEQUENCE</scope>
</reference>
<gene>
    <name evidence="11" type="ORF">FSB_LOCUS1266</name>
</gene>
<evidence type="ECO:0000256" key="2">
    <source>
        <dbReference type="ARBA" id="ARBA00003861"/>
    </source>
</evidence>
<keyword evidence="5" id="KW-0808">Transferase</keyword>
<evidence type="ECO:0000256" key="1">
    <source>
        <dbReference type="ARBA" id="ARBA00000900"/>
    </source>
</evidence>
<dbReference type="GO" id="GO:0016567">
    <property type="term" value="P:protein ubiquitination"/>
    <property type="evidence" value="ECO:0007669"/>
    <property type="project" value="UniProtKB-UniPathway"/>
</dbReference>
<keyword evidence="6" id="KW-0833">Ubl conjugation pathway</keyword>
<dbReference type="CDD" id="cd16655">
    <property type="entry name" value="RING-Ubox_WDSUB1-like"/>
    <property type="match status" value="1"/>
</dbReference>
<accession>A0A2N9EFH2</accession>
<comment type="catalytic activity">
    <reaction evidence="1">
        <text>S-ubiquitinyl-[E2 ubiquitin-conjugating enzyme]-L-cysteine + [acceptor protein]-L-lysine = [E2 ubiquitin-conjugating enzyme]-L-cysteine + N(6)-ubiquitinyl-[acceptor protein]-L-lysine.</text>
        <dbReference type="EC" id="2.3.2.27"/>
    </reaction>
</comment>
<evidence type="ECO:0000256" key="6">
    <source>
        <dbReference type="ARBA" id="ARBA00022786"/>
    </source>
</evidence>
<dbReference type="GO" id="GO:0005524">
    <property type="term" value="F:ATP binding"/>
    <property type="evidence" value="ECO:0007669"/>
    <property type="project" value="InterPro"/>
</dbReference>
<dbReference type="InterPro" id="IPR003613">
    <property type="entry name" value="Ubox_domain"/>
</dbReference>
<dbReference type="UniPathway" id="UPA00143"/>
<dbReference type="Gene3D" id="3.30.40.10">
    <property type="entry name" value="Zinc/RING finger domain, C3HC4 (zinc finger)"/>
    <property type="match status" value="1"/>
</dbReference>
<dbReference type="SUPFAM" id="SSF57850">
    <property type="entry name" value="RING/U-box"/>
    <property type="match status" value="1"/>
</dbReference>
<dbReference type="InterPro" id="IPR000719">
    <property type="entry name" value="Prot_kinase_dom"/>
</dbReference>
<keyword evidence="7" id="KW-0175">Coiled coil</keyword>
<dbReference type="PANTHER" id="PTHR45647:SF56">
    <property type="entry name" value="U-BOX DOMAIN-CONTAINING PROTEIN 50-RELATED"/>
    <property type="match status" value="1"/>
</dbReference>
<comment type="function">
    <text evidence="2">Functions as an E3 ubiquitin ligase.</text>
</comment>
<dbReference type="SUPFAM" id="SSF56112">
    <property type="entry name" value="Protein kinase-like (PK-like)"/>
    <property type="match status" value="1"/>
</dbReference>
<feature type="region of interest" description="Disordered" evidence="8">
    <location>
        <begin position="206"/>
        <end position="226"/>
    </location>
</feature>
<dbReference type="Gene3D" id="3.30.200.20">
    <property type="entry name" value="Phosphorylase Kinase, domain 1"/>
    <property type="match status" value="1"/>
</dbReference>
<dbReference type="InterPro" id="IPR011009">
    <property type="entry name" value="Kinase-like_dom_sf"/>
</dbReference>
<evidence type="ECO:0000256" key="3">
    <source>
        <dbReference type="ARBA" id="ARBA00004906"/>
    </source>
</evidence>
<feature type="region of interest" description="Disordered" evidence="8">
    <location>
        <begin position="247"/>
        <end position="277"/>
    </location>
</feature>
<dbReference type="AlphaFoldDB" id="A0A2N9EFH2"/>
<dbReference type="EC" id="2.3.2.27" evidence="4"/>
<evidence type="ECO:0000259" key="9">
    <source>
        <dbReference type="PROSITE" id="PS50011"/>
    </source>
</evidence>
<evidence type="ECO:0000313" key="11">
    <source>
        <dbReference type="EMBL" id="SPC73384.1"/>
    </source>
</evidence>
<evidence type="ECO:0000256" key="5">
    <source>
        <dbReference type="ARBA" id="ARBA00022679"/>
    </source>
</evidence>
<feature type="coiled-coil region" evidence="7">
    <location>
        <begin position="339"/>
        <end position="380"/>
    </location>
</feature>
<dbReference type="InterPro" id="IPR051348">
    <property type="entry name" value="U-box_ubiquitin_ligases"/>
</dbReference>
<evidence type="ECO:0000256" key="8">
    <source>
        <dbReference type="SAM" id="MobiDB-lite"/>
    </source>
</evidence>
<sequence length="762" mass="86406">MDAQAEKVYVAIGNDLQDGLKTLEWTLSKWSSHPISIVILHVTYNISKDFVYTPFGKLPASHVSEEKIELLKKFEQGKIEKLLSKYIARCGKVKAEIKKVEKFDEPIHKLILDLISGRQITKLVMGFTFMKSPSWKSKSSIGGSFYVYQHKPDYCEFYIICGGKQVFLRGQNDEGIMEDDQGVMVAKMKEKASLKDWIEKIFTDPANSSKTSSRSSPSSSISLDSLNSQNQWEANISEIETYFQQLSSSDLDEDNQAQENSPMESDMPEDTDSNMTEELEASIKEEVKIRTELEKELDAEKEHTNEVVGDIEESKSRLSSLVELQTELSSKLQISTLAKSQAEAQLEKAVRTRAEMVREIEELRRQRDVLNRRIEFCREKDAIGMVAKLNNGLSCGYREYTFEEIRLATNDFSESSRLKSGGDWTNVYKGRMKHGSIAIKMINSITQLSDQVFQAKVDLLGHIRHPHLVAMIGFCSELKCIVFEYMYNGNLRDMLFSSQRITSRTRNRALQWQDRIRIAAQVCSGLGFLHLTQPRPMVHGRLTTSNILLDRNNVAKISGYGLSRDHDGYDVRLDIRAFGVVMRDLLTGRNWAGHVEEAMTSDRATLVQIRDTMAGDWPLDLAEEFAGLAMRCLSIDREPNTDLNMRRVMEELNKMKNKADDLMARGGPGGVSNGDVDTDDSIDVPSVFICPIFQDIMKNPHVAADGFSYELEAISEWLATGHDTSPMTNLRLNYTDLTPNHTLRSLIQDWDNKRSRSGSLIL</sequence>
<feature type="domain" description="Protein kinase" evidence="9">
    <location>
        <begin position="413"/>
        <end position="663"/>
    </location>
</feature>
<protein>
    <recommendedName>
        <fullName evidence="4">RING-type E3 ubiquitin transferase</fullName>
        <ecNumber evidence="4">2.3.2.27</ecNumber>
    </recommendedName>
</protein>
<feature type="compositionally biased region" description="Acidic residues" evidence="8">
    <location>
        <begin position="266"/>
        <end position="277"/>
    </location>
</feature>
<proteinExistence type="predicted"/>
<dbReference type="PROSITE" id="PS51698">
    <property type="entry name" value="U_BOX"/>
    <property type="match status" value="1"/>
</dbReference>
<dbReference type="GO" id="GO:0061630">
    <property type="term" value="F:ubiquitin protein ligase activity"/>
    <property type="evidence" value="ECO:0007669"/>
    <property type="project" value="UniProtKB-EC"/>
</dbReference>